<name>A0A0D9VZ55_9ORYZ</name>
<dbReference type="AlphaFoldDB" id="A0A0D9VZ55"/>
<feature type="region of interest" description="Disordered" evidence="1">
    <location>
        <begin position="1"/>
        <end position="54"/>
    </location>
</feature>
<dbReference type="Gramene" id="LPERR03G29060.2">
    <property type="protein sequence ID" value="LPERR03G29060.2"/>
    <property type="gene ID" value="LPERR03G29060"/>
</dbReference>
<protein>
    <submittedName>
        <fullName evidence="2">Uncharacterized protein</fullName>
    </submittedName>
</protein>
<reference evidence="2 3" key="1">
    <citation type="submission" date="2012-08" db="EMBL/GenBank/DDBJ databases">
        <title>Oryza genome evolution.</title>
        <authorList>
            <person name="Wing R.A."/>
        </authorList>
    </citation>
    <scope>NUCLEOTIDE SEQUENCE</scope>
</reference>
<accession>A0A0D9VZ55</accession>
<evidence type="ECO:0000256" key="1">
    <source>
        <dbReference type="SAM" id="MobiDB-lite"/>
    </source>
</evidence>
<reference evidence="2" key="3">
    <citation type="submission" date="2015-04" db="UniProtKB">
        <authorList>
            <consortium name="EnsemblPlants"/>
        </authorList>
    </citation>
    <scope>IDENTIFICATION</scope>
</reference>
<dbReference type="Proteomes" id="UP000032180">
    <property type="component" value="Chromosome 3"/>
</dbReference>
<dbReference type="EnsemblPlants" id="LPERR03G29060.2">
    <property type="protein sequence ID" value="LPERR03G29060.2"/>
    <property type="gene ID" value="LPERR03G29060"/>
</dbReference>
<feature type="region of interest" description="Disordered" evidence="1">
    <location>
        <begin position="167"/>
        <end position="198"/>
    </location>
</feature>
<proteinExistence type="predicted"/>
<sequence>MAAADRRCGGQIRAANPAATAVGDSRRPGRAVTAPAAERDGQIRAPLPRRRRPAARIVPSRPSRRPHRRCCRRRTMSGCSGSRHDWACPLLSPSTLGLTSCHAPRSSPLAALPLHHGGVATAAGGGSSDVGVRFRSGGVMTMEQLGGEVGSDVFMGLSTMVTDRCSPDNETFRTPPKMRSRQESLIKSEGYQPNRQRRSCVDITEPRDYSSSEEMVLLF</sequence>
<reference evidence="3" key="2">
    <citation type="submission" date="2013-12" db="EMBL/GenBank/DDBJ databases">
        <authorList>
            <person name="Yu Y."/>
            <person name="Lee S."/>
            <person name="de Baynast K."/>
            <person name="Wissotski M."/>
            <person name="Liu L."/>
            <person name="Talag J."/>
            <person name="Goicoechea J."/>
            <person name="Angelova A."/>
            <person name="Jetty R."/>
            <person name="Kudrna D."/>
            <person name="Golser W."/>
            <person name="Rivera L."/>
            <person name="Zhang J."/>
            <person name="Wing R."/>
        </authorList>
    </citation>
    <scope>NUCLEOTIDE SEQUENCE</scope>
</reference>
<dbReference type="HOGENOM" id="CLU_1263175_0_0_1"/>
<organism evidence="2 3">
    <name type="scientific">Leersia perrieri</name>
    <dbReference type="NCBI Taxonomy" id="77586"/>
    <lineage>
        <taxon>Eukaryota</taxon>
        <taxon>Viridiplantae</taxon>
        <taxon>Streptophyta</taxon>
        <taxon>Embryophyta</taxon>
        <taxon>Tracheophyta</taxon>
        <taxon>Spermatophyta</taxon>
        <taxon>Magnoliopsida</taxon>
        <taxon>Liliopsida</taxon>
        <taxon>Poales</taxon>
        <taxon>Poaceae</taxon>
        <taxon>BOP clade</taxon>
        <taxon>Oryzoideae</taxon>
        <taxon>Oryzeae</taxon>
        <taxon>Oryzinae</taxon>
        <taxon>Leersia</taxon>
    </lineage>
</organism>
<keyword evidence="3" id="KW-1185">Reference proteome</keyword>
<evidence type="ECO:0000313" key="3">
    <source>
        <dbReference type="Proteomes" id="UP000032180"/>
    </source>
</evidence>
<evidence type="ECO:0000313" key="2">
    <source>
        <dbReference type="EnsemblPlants" id="LPERR03G29060.2"/>
    </source>
</evidence>